<evidence type="ECO:0000256" key="4">
    <source>
        <dbReference type="SAM" id="Coils"/>
    </source>
</evidence>
<evidence type="ECO:0000256" key="3">
    <source>
        <dbReference type="PROSITE-ProRule" id="PRU00284"/>
    </source>
</evidence>
<evidence type="ECO:0000313" key="10">
    <source>
        <dbReference type="Proteomes" id="UP000063429"/>
    </source>
</evidence>
<dbReference type="RefSeq" id="WP_053196028.1">
    <property type="nucleotide sequence ID" value="NZ_CP011409.1"/>
</dbReference>
<evidence type="ECO:0000259" key="7">
    <source>
        <dbReference type="PROSITE" id="PS50111"/>
    </source>
</evidence>
<comment type="similarity">
    <text evidence="2">Belongs to the methyl-accepting chemotaxis (MCP) protein family.</text>
</comment>
<dbReference type="CDD" id="cd06225">
    <property type="entry name" value="HAMP"/>
    <property type="match status" value="1"/>
</dbReference>
<evidence type="ECO:0000256" key="1">
    <source>
        <dbReference type="ARBA" id="ARBA00022481"/>
    </source>
</evidence>
<dbReference type="InterPro" id="IPR047347">
    <property type="entry name" value="YvaQ-like_sensor"/>
</dbReference>
<protein>
    <submittedName>
        <fullName evidence="9">Chemotaxis protein</fullName>
    </submittedName>
</protein>
<feature type="domain" description="Methyl-accepting transducer" evidence="7">
    <location>
        <begin position="269"/>
        <end position="498"/>
    </location>
</feature>
<sequence length="569" mass="60931">MRIANFKIGARLSIGFGFLVLLLVSMAVLGITRLSGLNEQMDEVINDKYPKTVLANDIIKNVNVIARSSRNVLLMTDADEVGKEMQTIRTASDHTKTTLEKLDSLITGDKGRALMKAIMDARTQYNVGRDEVLRLVTAGAKNEATLLLLQTVRPLQLTYMSAVETLIAHQNELMHVASKEVEEEYVEARNLVIMLSVIALVFAGLIAWLVTRSITSPLSRAVKVAETVAAGDLTSQFDASGKDETAQLLRALRAMNDNLLDIVSRVRHGTDTIATASTQIAIGNLDLSSRTEQQASSLEETASSMEELTSTVKQNAENAREANKLAVSASAVAVEGGNVVGKVVHTMESINASSRKIVDIISVIDGIAFQTNILALNAAVEAARAGEQGRGFAVVASEVRTLAQRSAAAAKEIKSLIDDSVEKVDSGSKLVEQAGQTMNEVVSSVRRVTDIVGEITEASREQSEGIEQVNQAVTQMDQVTQQNAALVEEAAAAAQSLQDQATSLSQIVGVFKIDGTRLQHNAGASPSASPRAHDVTPGTPSLARKQEAPRLPAAARTPVTGRDDDWEQF</sequence>
<feature type="region of interest" description="Disordered" evidence="5">
    <location>
        <begin position="521"/>
        <end position="569"/>
    </location>
</feature>
<dbReference type="Proteomes" id="UP000063429">
    <property type="component" value="Chromosome"/>
</dbReference>
<dbReference type="Gene3D" id="6.10.340.10">
    <property type="match status" value="1"/>
</dbReference>
<dbReference type="InterPro" id="IPR004089">
    <property type="entry name" value="MCPsignal_dom"/>
</dbReference>
<proteinExistence type="inferred from homology"/>
<name>A0ABN4I0J3_9BURK</name>
<keyword evidence="1" id="KW-0488">Methylation</keyword>
<organism evidence="9 10">
    <name type="scientific">Herbaspirillum hiltneri N3</name>
    <dbReference type="NCBI Taxonomy" id="1262470"/>
    <lineage>
        <taxon>Bacteria</taxon>
        <taxon>Pseudomonadati</taxon>
        <taxon>Pseudomonadota</taxon>
        <taxon>Betaproteobacteria</taxon>
        <taxon>Burkholderiales</taxon>
        <taxon>Oxalobacteraceae</taxon>
        <taxon>Herbaspirillum</taxon>
    </lineage>
</organism>
<feature type="coiled-coil region" evidence="4">
    <location>
        <begin position="288"/>
        <end position="325"/>
    </location>
</feature>
<accession>A0ABN4I0J3</accession>
<dbReference type="SMART" id="SM00304">
    <property type="entry name" value="HAMP"/>
    <property type="match status" value="1"/>
</dbReference>
<feature type="transmembrane region" description="Helical" evidence="6">
    <location>
        <begin position="12"/>
        <end position="31"/>
    </location>
</feature>
<keyword evidence="3" id="KW-0807">Transducer</keyword>
<dbReference type="Pfam" id="PF00672">
    <property type="entry name" value="HAMP"/>
    <property type="match status" value="1"/>
</dbReference>
<dbReference type="InterPro" id="IPR024478">
    <property type="entry name" value="HlyB_4HB_MCP"/>
</dbReference>
<evidence type="ECO:0000256" key="6">
    <source>
        <dbReference type="SAM" id="Phobius"/>
    </source>
</evidence>
<evidence type="ECO:0000313" key="9">
    <source>
        <dbReference type="EMBL" id="AKZ62431.1"/>
    </source>
</evidence>
<keyword evidence="6" id="KW-0472">Membrane</keyword>
<dbReference type="PANTHER" id="PTHR43531">
    <property type="entry name" value="PROTEIN ICFG"/>
    <property type="match status" value="1"/>
</dbReference>
<dbReference type="PROSITE" id="PS50885">
    <property type="entry name" value="HAMP"/>
    <property type="match status" value="1"/>
</dbReference>
<gene>
    <name evidence="9" type="ORF">F506_06845</name>
</gene>
<evidence type="ECO:0000259" key="8">
    <source>
        <dbReference type="PROSITE" id="PS50885"/>
    </source>
</evidence>
<reference evidence="10" key="1">
    <citation type="journal article" date="2015" name="Genome Announc.">
        <title>Complete Genome Sequence of Herbaspirillum hiltneri N3 (DSM 17495), Isolated from Surface-Sterilized Wheat Roots.</title>
        <authorList>
            <person name="Guizelini D."/>
            <person name="Saizaki P.M."/>
            <person name="Coimbra N.A."/>
            <person name="Weiss V.A."/>
            <person name="Faoro H."/>
            <person name="Sfeir M.Z."/>
            <person name="Baura V.A."/>
            <person name="Monteiro R.A."/>
            <person name="Chubatsu L.S."/>
            <person name="Souza E.M."/>
            <person name="Cruz L.M."/>
            <person name="Pedrosa F.O."/>
            <person name="Raittz R.T."/>
            <person name="Marchaukoski J.N."/>
            <person name="Steffens M.B."/>
        </authorList>
    </citation>
    <scope>NUCLEOTIDE SEQUENCE [LARGE SCALE GENOMIC DNA]</scope>
    <source>
        <strain evidence="10">N3</strain>
    </source>
</reference>
<dbReference type="SUPFAM" id="SSF58104">
    <property type="entry name" value="Methyl-accepting chemotaxis protein (MCP) signaling domain"/>
    <property type="match status" value="1"/>
</dbReference>
<keyword evidence="4" id="KW-0175">Coiled coil</keyword>
<keyword evidence="10" id="KW-1185">Reference proteome</keyword>
<keyword evidence="6" id="KW-0812">Transmembrane</keyword>
<dbReference type="CDD" id="cd11386">
    <property type="entry name" value="MCP_signal"/>
    <property type="match status" value="1"/>
</dbReference>
<dbReference type="InterPro" id="IPR051310">
    <property type="entry name" value="MCP_chemotaxis"/>
</dbReference>
<dbReference type="InterPro" id="IPR003660">
    <property type="entry name" value="HAMP_dom"/>
</dbReference>
<evidence type="ECO:0000256" key="5">
    <source>
        <dbReference type="SAM" id="MobiDB-lite"/>
    </source>
</evidence>
<dbReference type="InterPro" id="IPR004090">
    <property type="entry name" value="Chemotax_Me-accpt_rcpt"/>
</dbReference>
<dbReference type="EMBL" id="CP011409">
    <property type="protein sequence ID" value="AKZ62431.1"/>
    <property type="molecule type" value="Genomic_DNA"/>
</dbReference>
<keyword evidence="6" id="KW-1133">Transmembrane helix</keyword>
<evidence type="ECO:0000256" key="2">
    <source>
        <dbReference type="ARBA" id="ARBA00029447"/>
    </source>
</evidence>
<feature type="transmembrane region" description="Helical" evidence="6">
    <location>
        <begin position="191"/>
        <end position="210"/>
    </location>
</feature>
<dbReference type="CDD" id="cd19411">
    <property type="entry name" value="MCP2201-like_sensor"/>
    <property type="match status" value="1"/>
</dbReference>
<feature type="domain" description="HAMP" evidence="8">
    <location>
        <begin position="212"/>
        <end position="264"/>
    </location>
</feature>
<dbReference type="Pfam" id="PF00015">
    <property type="entry name" value="MCPsignal"/>
    <property type="match status" value="1"/>
</dbReference>
<dbReference type="Pfam" id="PF12729">
    <property type="entry name" value="4HB_MCP_1"/>
    <property type="match status" value="1"/>
</dbReference>
<dbReference type="PROSITE" id="PS50111">
    <property type="entry name" value="CHEMOTAXIS_TRANSDUC_2"/>
    <property type="match status" value="1"/>
</dbReference>
<dbReference type="Gene3D" id="1.10.287.950">
    <property type="entry name" value="Methyl-accepting chemotaxis protein"/>
    <property type="match status" value="1"/>
</dbReference>
<dbReference type="PRINTS" id="PR00260">
    <property type="entry name" value="CHEMTRNSDUCR"/>
</dbReference>
<dbReference type="PANTHER" id="PTHR43531:SF14">
    <property type="entry name" value="METHYL-ACCEPTING CHEMOTAXIS PROTEIN I-RELATED"/>
    <property type="match status" value="1"/>
</dbReference>
<dbReference type="SMART" id="SM00283">
    <property type="entry name" value="MA"/>
    <property type="match status" value="1"/>
</dbReference>